<feature type="binding site" evidence="12">
    <location>
        <position position="516"/>
    </location>
    <ligand>
        <name>Zn(2+)</name>
        <dbReference type="ChEBI" id="CHEBI:29105"/>
        <label>1</label>
    </ligand>
</feature>
<dbReference type="NCBIfam" id="NF004066">
    <property type="entry name" value="PRK05580.1-3"/>
    <property type="match status" value="1"/>
</dbReference>
<feature type="domain" description="Helicase C-terminal" evidence="14">
    <location>
        <begin position="551"/>
        <end position="705"/>
    </location>
</feature>
<keyword evidence="6 12" id="KW-0347">Helicase</keyword>
<dbReference type="InterPro" id="IPR040498">
    <property type="entry name" value="PriA_CRR"/>
</dbReference>
<keyword evidence="7 12" id="KW-0862">Zinc</keyword>
<dbReference type="GO" id="GO:0008270">
    <property type="term" value="F:zinc ion binding"/>
    <property type="evidence" value="ECO:0007669"/>
    <property type="project" value="UniProtKB-UniRule"/>
</dbReference>
<dbReference type="GO" id="GO:0005524">
    <property type="term" value="F:ATP binding"/>
    <property type="evidence" value="ECO:0007669"/>
    <property type="project" value="UniProtKB-UniRule"/>
</dbReference>
<dbReference type="RefSeq" id="WP_056984306.1">
    <property type="nucleotide sequence ID" value="NZ_AZGE01000005.1"/>
</dbReference>
<reference evidence="15 16" key="1">
    <citation type="journal article" date="2015" name="Genome Announc.">
        <title>Expanding the biotechnology potential of lactobacilli through comparative genomics of 213 strains and associated genera.</title>
        <authorList>
            <person name="Sun Z."/>
            <person name="Harris H.M."/>
            <person name="McCann A."/>
            <person name="Guo C."/>
            <person name="Argimon S."/>
            <person name="Zhang W."/>
            <person name="Yang X."/>
            <person name="Jeffery I.B."/>
            <person name="Cooney J.C."/>
            <person name="Kagawa T.F."/>
            <person name="Liu W."/>
            <person name="Song Y."/>
            <person name="Salvetti E."/>
            <person name="Wrobel A."/>
            <person name="Rasinkangas P."/>
            <person name="Parkhill J."/>
            <person name="Rea M.C."/>
            <person name="O'Sullivan O."/>
            <person name="Ritari J."/>
            <person name="Douillard F.P."/>
            <person name="Paul Ross R."/>
            <person name="Yang R."/>
            <person name="Briner A.E."/>
            <person name="Felis G.E."/>
            <person name="de Vos W.M."/>
            <person name="Barrangou R."/>
            <person name="Klaenhammer T.R."/>
            <person name="Caufield P.W."/>
            <person name="Cui Y."/>
            <person name="Zhang H."/>
            <person name="O'Toole P.W."/>
        </authorList>
    </citation>
    <scope>NUCLEOTIDE SEQUENCE [LARGE SCALE GENOMIC DNA]</scope>
    <source>
        <strain evidence="15 16">DSM 4864</strain>
    </source>
</reference>
<dbReference type="InterPro" id="IPR014001">
    <property type="entry name" value="Helicase_ATP-bd"/>
</dbReference>
<dbReference type="EC" id="5.6.2.4" evidence="12"/>
<name>A0A0R1WE30_9LACO</name>
<keyword evidence="10 12" id="KW-0413">Isomerase</keyword>
<dbReference type="NCBIfam" id="TIGR00595">
    <property type="entry name" value="priA"/>
    <property type="match status" value="1"/>
</dbReference>
<dbReference type="SMART" id="SM00490">
    <property type="entry name" value="HELICc"/>
    <property type="match status" value="1"/>
</dbReference>
<dbReference type="GO" id="GO:0006310">
    <property type="term" value="P:DNA recombination"/>
    <property type="evidence" value="ECO:0007669"/>
    <property type="project" value="InterPro"/>
</dbReference>
<dbReference type="InterPro" id="IPR011545">
    <property type="entry name" value="DEAD/DEAH_box_helicase_dom"/>
</dbReference>
<evidence type="ECO:0000256" key="2">
    <source>
        <dbReference type="ARBA" id="ARBA00022705"/>
    </source>
</evidence>
<dbReference type="PROSITE" id="PS51192">
    <property type="entry name" value="HELICASE_ATP_BIND_1"/>
    <property type="match status" value="1"/>
</dbReference>
<dbReference type="InterPro" id="IPR041222">
    <property type="entry name" value="PriA_3primeBD"/>
</dbReference>
<dbReference type="GO" id="GO:0006269">
    <property type="term" value="P:DNA replication, synthesis of primer"/>
    <property type="evidence" value="ECO:0007669"/>
    <property type="project" value="UniProtKB-KW"/>
</dbReference>
<feature type="binding site" evidence="12">
    <location>
        <position position="556"/>
    </location>
    <ligand>
        <name>Zn(2+)</name>
        <dbReference type="ChEBI" id="CHEBI:29105"/>
        <label>1</label>
    </ligand>
</feature>
<dbReference type="GO" id="GO:1990077">
    <property type="term" value="C:primosome complex"/>
    <property type="evidence" value="ECO:0007669"/>
    <property type="project" value="UniProtKB-UniRule"/>
</dbReference>
<dbReference type="InterPro" id="IPR042115">
    <property type="entry name" value="PriA_3primeBD_sf"/>
</dbReference>
<keyword evidence="9 12" id="KW-0238">DNA-binding</keyword>
<dbReference type="PANTHER" id="PTHR30580">
    <property type="entry name" value="PRIMOSOMAL PROTEIN N"/>
    <property type="match status" value="1"/>
</dbReference>
<evidence type="ECO:0000256" key="1">
    <source>
        <dbReference type="ARBA" id="ARBA00022515"/>
    </source>
</evidence>
<accession>A0A0R1WE30</accession>
<dbReference type="CDD" id="cd17929">
    <property type="entry name" value="DEXHc_priA"/>
    <property type="match status" value="1"/>
</dbReference>
<dbReference type="AlphaFoldDB" id="A0A0R1WE30"/>
<dbReference type="GO" id="GO:0016887">
    <property type="term" value="F:ATP hydrolysis activity"/>
    <property type="evidence" value="ECO:0007669"/>
    <property type="project" value="RHEA"/>
</dbReference>
<feature type="binding site" evidence="12">
    <location>
        <position position="519"/>
    </location>
    <ligand>
        <name>Zn(2+)</name>
        <dbReference type="ChEBI" id="CHEBI:29105"/>
        <label>1</label>
    </ligand>
</feature>
<dbReference type="Proteomes" id="UP000050973">
    <property type="component" value="Unassembled WGS sequence"/>
</dbReference>
<keyword evidence="1 12" id="KW-0639">Primosome</keyword>
<comment type="caution">
    <text evidence="15">The sequence shown here is derived from an EMBL/GenBank/DDBJ whole genome shotgun (WGS) entry which is preliminary data.</text>
</comment>
<protein>
    <recommendedName>
        <fullName evidence="12">Replication restart protein PriA</fullName>
    </recommendedName>
    <alternativeName>
        <fullName evidence="12">ATP-dependent DNA helicase PriA</fullName>
        <ecNumber evidence="12">5.6.2.4</ecNumber>
    </alternativeName>
    <alternativeName>
        <fullName evidence="12">DNA 3'-5' helicase PriA</fullName>
    </alternativeName>
</protein>
<dbReference type="Pfam" id="PF18319">
    <property type="entry name" value="Zn_ribbon_PriA"/>
    <property type="match status" value="1"/>
</dbReference>
<feature type="domain" description="Helicase ATP-binding" evidence="13">
    <location>
        <begin position="288"/>
        <end position="454"/>
    </location>
</feature>
<dbReference type="EMBL" id="AZGE01000005">
    <property type="protein sequence ID" value="KRM16178.1"/>
    <property type="molecule type" value="Genomic_DNA"/>
</dbReference>
<sequence length="810" mass="92083">MVELAQVVVDVPTMQTNRPYTYQVPVLLERQLQVGTRVVVPFGNGHRQVQGFVVGFTDGTDYQGKLKPIQSVMDLQPVVNAELLTLSKWLADQTYSFWIACLYTMLPNLLKGKAHRIVRVVDELDEQDYYDLFAGRDFRDYADFENQPEAIARLLKLKKAGKVRFDYQVENRAKAKTITGIRPQLDFEALEEARTSLHPNAHAQNRLLSYLQSIVGQTVVQKRAEQQTGISAATFNQGVKKGWLKKVPVEVYRTPQAHGQPLPDDHHLEAPLRLNADQQRAVDEISSQVHAHKATTFLLQGVTGSGKTEVYLQTIAQALADGRTALMLVPEISLTPQIVNRFRRRFGSQVAVLHSGLSNGEQYDEWRRIERGEAKVVVGARSAVFAPLDNLGVVILDEEHEGSYKQDEAPRYHAREVAKWRGRYHGAPVVLGSATPSLESRARALKGRYHFLRLPHRVNQQPLPPIQVVDMRPEIKRRGESNFSTPLLTALNDRLSRGEQSILMLNRRGFSSFMMCRDCGTVLKCPNCDISLTLHMDTRTMKCHYCGHEEPIPRVCPHCHSRHIRYYGTGTEKVQAELQQLLPQARIIRMDVDTTRRKGMHEKLLRQFGAHQADILLGTQMIAKGLDFPNVTLVGVLNADTGLGLPDFRASERTFDLLSQVSGRAGRADKPGQVIIQTFNPEHYAIQDAQRHDYDRFFYQEMSLRRQASYPPYYYTVRLMASHPEEQEAARAMAEIKTLLSQRLAPETIVLGPTPRAIARMKRRYYYQIVIKYKQDSALHATLQEIMQKTQSKGFKDVQVSIDPDPQYFM</sequence>
<evidence type="ECO:0000256" key="7">
    <source>
        <dbReference type="ARBA" id="ARBA00022833"/>
    </source>
</evidence>
<evidence type="ECO:0000259" key="14">
    <source>
        <dbReference type="PROSITE" id="PS51194"/>
    </source>
</evidence>
<feature type="binding site" evidence="12">
    <location>
        <position position="546"/>
    </location>
    <ligand>
        <name>Zn(2+)</name>
        <dbReference type="ChEBI" id="CHEBI:29105"/>
        <label>2</label>
    </ligand>
</feature>
<dbReference type="HAMAP" id="MF_00983">
    <property type="entry name" value="PriA"/>
    <property type="match status" value="1"/>
</dbReference>
<comment type="catalytic activity">
    <reaction evidence="12">
        <text>Couples ATP hydrolysis with the unwinding of duplex DNA by translocating in the 3'-5' direction.</text>
        <dbReference type="EC" id="5.6.2.4"/>
    </reaction>
</comment>
<comment type="function">
    <text evidence="12">Initiates the restart of stalled replication forks, which reloads the replicative helicase on sites other than the origin of replication. Recognizes and binds to abandoned replication forks and remodels them to uncover a helicase loading site. Promotes assembly of the primosome at these replication forks.</text>
</comment>
<dbReference type="PATRIC" id="fig|1423779.3.peg.1651"/>
<dbReference type="FunFam" id="3.40.50.300:FF:000489">
    <property type="entry name" value="Primosome assembly protein PriA"/>
    <property type="match status" value="1"/>
</dbReference>
<evidence type="ECO:0000256" key="9">
    <source>
        <dbReference type="ARBA" id="ARBA00023125"/>
    </source>
</evidence>
<evidence type="ECO:0000256" key="11">
    <source>
        <dbReference type="ARBA" id="ARBA00048988"/>
    </source>
</evidence>
<evidence type="ECO:0000313" key="15">
    <source>
        <dbReference type="EMBL" id="KRM16178.1"/>
    </source>
</evidence>
<dbReference type="Pfam" id="PF00271">
    <property type="entry name" value="Helicase_C"/>
    <property type="match status" value="1"/>
</dbReference>
<feature type="binding site" evidence="12">
    <location>
        <position position="559"/>
    </location>
    <ligand>
        <name>Zn(2+)</name>
        <dbReference type="ChEBI" id="CHEBI:29105"/>
        <label>1</label>
    </ligand>
</feature>
<comment type="catalytic activity">
    <reaction evidence="11 12">
        <text>ATP + H2O = ADP + phosphate + H(+)</text>
        <dbReference type="Rhea" id="RHEA:13065"/>
        <dbReference type="ChEBI" id="CHEBI:15377"/>
        <dbReference type="ChEBI" id="CHEBI:15378"/>
        <dbReference type="ChEBI" id="CHEBI:30616"/>
        <dbReference type="ChEBI" id="CHEBI:43474"/>
        <dbReference type="ChEBI" id="CHEBI:456216"/>
        <dbReference type="EC" id="5.6.2.4"/>
    </reaction>
</comment>
<evidence type="ECO:0000256" key="12">
    <source>
        <dbReference type="HAMAP-Rule" id="MF_00983"/>
    </source>
</evidence>
<dbReference type="PROSITE" id="PS51194">
    <property type="entry name" value="HELICASE_CTER"/>
    <property type="match status" value="1"/>
</dbReference>
<feature type="binding site" evidence="12">
    <location>
        <position position="528"/>
    </location>
    <ligand>
        <name>Zn(2+)</name>
        <dbReference type="ChEBI" id="CHEBI:29105"/>
        <label>2</label>
    </ligand>
</feature>
<dbReference type="SUPFAM" id="SSF52540">
    <property type="entry name" value="P-loop containing nucleoside triphosphate hydrolases"/>
    <property type="match status" value="2"/>
</dbReference>
<dbReference type="GO" id="GO:0006270">
    <property type="term" value="P:DNA replication initiation"/>
    <property type="evidence" value="ECO:0007669"/>
    <property type="project" value="TreeGrafter"/>
</dbReference>
<dbReference type="PANTHER" id="PTHR30580:SF0">
    <property type="entry name" value="PRIMOSOMAL PROTEIN N"/>
    <property type="match status" value="1"/>
</dbReference>
<keyword evidence="5 12" id="KW-0378">Hydrolase</keyword>
<feature type="binding site" evidence="12">
    <location>
        <position position="543"/>
    </location>
    <ligand>
        <name>Zn(2+)</name>
        <dbReference type="ChEBI" id="CHEBI:29105"/>
        <label>2</label>
    </ligand>
</feature>
<dbReference type="FunFam" id="3.40.1440.60:FF:000001">
    <property type="entry name" value="Primosomal protein N"/>
    <property type="match status" value="1"/>
</dbReference>
<gene>
    <name evidence="12" type="primary">priA</name>
    <name evidence="15" type="ORF">FC49_GL001594</name>
</gene>
<dbReference type="Gene3D" id="3.40.50.300">
    <property type="entry name" value="P-loop containing nucleotide triphosphate hydrolases"/>
    <property type="match status" value="2"/>
</dbReference>
<evidence type="ECO:0000313" key="16">
    <source>
        <dbReference type="Proteomes" id="UP000050973"/>
    </source>
</evidence>
<evidence type="ECO:0000256" key="5">
    <source>
        <dbReference type="ARBA" id="ARBA00022801"/>
    </source>
</evidence>
<dbReference type="InterPro" id="IPR041236">
    <property type="entry name" value="PriA_C"/>
</dbReference>
<keyword evidence="4 12" id="KW-0547">Nucleotide-binding</keyword>
<keyword evidence="3 12" id="KW-0479">Metal-binding</keyword>
<evidence type="ECO:0000256" key="3">
    <source>
        <dbReference type="ARBA" id="ARBA00022723"/>
    </source>
</evidence>
<dbReference type="GO" id="GO:0003677">
    <property type="term" value="F:DNA binding"/>
    <property type="evidence" value="ECO:0007669"/>
    <property type="project" value="UniProtKB-UniRule"/>
</dbReference>
<dbReference type="Gene3D" id="3.40.1440.60">
    <property type="entry name" value="PriA, 3(prime) DNA-binding domain"/>
    <property type="match status" value="1"/>
</dbReference>
<dbReference type="Pfam" id="PF00270">
    <property type="entry name" value="DEAD"/>
    <property type="match status" value="1"/>
</dbReference>
<dbReference type="InterPro" id="IPR005259">
    <property type="entry name" value="PriA"/>
</dbReference>
<keyword evidence="8 12" id="KW-0067">ATP-binding</keyword>
<comment type="similarity">
    <text evidence="12">Belongs to the helicase family. PriA subfamily.</text>
</comment>
<dbReference type="InterPro" id="IPR001650">
    <property type="entry name" value="Helicase_C-like"/>
</dbReference>
<evidence type="ECO:0000256" key="4">
    <source>
        <dbReference type="ARBA" id="ARBA00022741"/>
    </source>
</evidence>
<dbReference type="GO" id="GO:0043138">
    <property type="term" value="F:3'-5' DNA helicase activity"/>
    <property type="evidence" value="ECO:0007669"/>
    <property type="project" value="UniProtKB-EC"/>
</dbReference>
<dbReference type="CDD" id="cd18804">
    <property type="entry name" value="SF2_C_priA"/>
    <property type="match status" value="1"/>
</dbReference>
<dbReference type="GO" id="GO:0006302">
    <property type="term" value="P:double-strand break repair"/>
    <property type="evidence" value="ECO:0007669"/>
    <property type="project" value="InterPro"/>
</dbReference>
<evidence type="ECO:0000256" key="6">
    <source>
        <dbReference type="ARBA" id="ARBA00022806"/>
    </source>
</evidence>
<comment type="cofactor">
    <cofactor evidence="12">
        <name>Zn(2+)</name>
        <dbReference type="ChEBI" id="CHEBI:29105"/>
    </cofactor>
    <text evidence="12">Binds 2 zinc ions per subunit.</text>
</comment>
<evidence type="ECO:0000256" key="10">
    <source>
        <dbReference type="ARBA" id="ARBA00023235"/>
    </source>
</evidence>
<keyword evidence="2 12" id="KW-0235">DNA replication</keyword>
<evidence type="ECO:0000256" key="8">
    <source>
        <dbReference type="ARBA" id="ARBA00022840"/>
    </source>
</evidence>
<dbReference type="InterPro" id="IPR027417">
    <property type="entry name" value="P-loop_NTPase"/>
</dbReference>
<dbReference type="Pfam" id="PF18074">
    <property type="entry name" value="PriA_C"/>
    <property type="match status" value="1"/>
</dbReference>
<organism evidence="15 16">
    <name type="scientific">Limosilactobacillus oris DSM 4864</name>
    <dbReference type="NCBI Taxonomy" id="1423779"/>
    <lineage>
        <taxon>Bacteria</taxon>
        <taxon>Bacillati</taxon>
        <taxon>Bacillota</taxon>
        <taxon>Bacilli</taxon>
        <taxon>Lactobacillales</taxon>
        <taxon>Lactobacillaceae</taxon>
        <taxon>Limosilactobacillus</taxon>
    </lineage>
</organism>
<evidence type="ECO:0000259" key="13">
    <source>
        <dbReference type="PROSITE" id="PS51192"/>
    </source>
</evidence>
<dbReference type="SMART" id="SM00487">
    <property type="entry name" value="DEXDc"/>
    <property type="match status" value="1"/>
</dbReference>
<comment type="subunit">
    <text evidence="12">Component of the replication restart primosome.</text>
</comment>
<feature type="binding site" evidence="12">
    <location>
        <position position="525"/>
    </location>
    <ligand>
        <name>Zn(2+)</name>
        <dbReference type="ChEBI" id="CHEBI:29105"/>
        <label>2</label>
    </ligand>
</feature>
<dbReference type="Pfam" id="PF17764">
    <property type="entry name" value="PriA_3primeBD"/>
    <property type="match status" value="1"/>
</dbReference>
<proteinExistence type="inferred from homology"/>